<dbReference type="InterPro" id="IPR011011">
    <property type="entry name" value="Znf_FYVE_PHD"/>
</dbReference>
<dbReference type="SUPFAM" id="SSF57903">
    <property type="entry name" value="FYVE/PHD zinc finger"/>
    <property type="match status" value="1"/>
</dbReference>
<gene>
    <name evidence="3" type="ORF">HPB51_005268</name>
</gene>
<dbReference type="EMBL" id="JABSTU010000002">
    <property type="protein sequence ID" value="KAH8036779.1"/>
    <property type="molecule type" value="Genomic_DNA"/>
</dbReference>
<sequence>MPDGDCCVLCSGPISDTEDYRHCEHCDQRAHVSCISVSAEEENLQVLLELQNSGEMSSLAGPSPMPNEVSSFSSAVSVETPAVAVHPQDYMNGRPAAVQHLIPNAQRGIRHLENELADLRTRNERQRSQLEWNRTLQDHGFAAMQLEVRSLREELASERVPDPVRPSMAPYESSTEQGELLATPPADGPAFGDTDDEEDY</sequence>
<comment type="caution">
    <text evidence="3">The sequence shown here is derived from an EMBL/GenBank/DDBJ whole genome shotgun (WGS) entry which is preliminary data.</text>
</comment>
<name>A0A9J6EQI0_RHIMP</name>
<reference evidence="3" key="2">
    <citation type="submission" date="2021-09" db="EMBL/GenBank/DDBJ databases">
        <authorList>
            <person name="Jia N."/>
            <person name="Wang J."/>
            <person name="Shi W."/>
            <person name="Du L."/>
            <person name="Sun Y."/>
            <person name="Zhan W."/>
            <person name="Jiang J."/>
            <person name="Wang Q."/>
            <person name="Zhang B."/>
            <person name="Ji P."/>
            <person name="Sakyi L.B."/>
            <person name="Cui X."/>
            <person name="Yuan T."/>
            <person name="Jiang B."/>
            <person name="Yang W."/>
            <person name="Lam T.T.-Y."/>
            <person name="Chang Q."/>
            <person name="Ding S."/>
            <person name="Wang X."/>
            <person name="Zhu J."/>
            <person name="Ruan X."/>
            <person name="Zhao L."/>
            <person name="Wei J."/>
            <person name="Que T."/>
            <person name="Du C."/>
            <person name="Cheng J."/>
            <person name="Dai P."/>
            <person name="Han X."/>
            <person name="Huang E."/>
            <person name="Gao Y."/>
            <person name="Liu J."/>
            <person name="Shao H."/>
            <person name="Ye R."/>
            <person name="Li L."/>
            <person name="Wei W."/>
            <person name="Wang X."/>
            <person name="Wang C."/>
            <person name="Huo Q."/>
            <person name="Li W."/>
            <person name="Guo W."/>
            <person name="Chen H."/>
            <person name="Chen S."/>
            <person name="Zhou L."/>
            <person name="Zhou L."/>
            <person name="Ni X."/>
            <person name="Tian J."/>
            <person name="Zhou Y."/>
            <person name="Sheng Y."/>
            <person name="Liu T."/>
            <person name="Pan Y."/>
            <person name="Xia L."/>
            <person name="Li J."/>
            <person name="Zhao F."/>
            <person name="Cao W."/>
        </authorList>
    </citation>
    <scope>NUCLEOTIDE SEQUENCE</scope>
    <source>
        <strain evidence="3">Rmic-2018</strain>
        <tissue evidence="3">Larvae</tissue>
    </source>
</reference>
<evidence type="ECO:0000313" key="3">
    <source>
        <dbReference type="EMBL" id="KAH8036779.1"/>
    </source>
</evidence>
<dbReference type="Proteomes" id="UP000821866">
    <property type="component" value="Chromosome 10"/>
</dbReference>
<dbReference type="AlphaFoldDB" id="A0A9J6EQI0"/>
<organism evidence="3 4">
    <name type="scientific">Rhipicephalus microplus</name>
    <name type="common">Cattle tick</name>
    <name type="synonym">Boophilus microplus</name>
    <dbReference type="NCBI Taxonomy" id="6941"/>
    <lineage>
        <taxon>Eukaryota</taxon>
        <taxon>Metazoa</taxon>
        <taxon>Ecdysozoa</taxon>
        <taxon>Arthropoda</taxon>
        <taxon>Chelicerata</taxon>
        <taxon>Arachnida</taxon>
        <taxon>Acari</taxon>
        <taxon>Parasitiformes</taxon>
        <taxon>Ixodida</taxon>
        <taxon>Ixodoidea</taxon>
        <taxon>Ixodidae</taxon>
        <taxon>Rhipicephalinae</taxon>
        <taxon>Rhipicephalus</taxon>
        <taxon>Boophilus</taxon>
    </lineage>
</organism>
<reference evidence="3" key="1">
    <citation type="journal article" date="2020" name="Cell">
        <title>Large-Scale Comparative Analyses of Tick Genomes Elucidate Their Genetic Diversity and Vector Capacities.</title>
        <authorList>
            <consortium name="Tick Genome and Microbiome Consortium (TIGMIC)"/>
            <person name="Jia N."/>
            <person name="Wang J."/>
            <person name="Shi W."/>
            <person name="Du L."/>
            <person name="Sun Y."/>
            <person name="Zhan W."/>
            <person name="Jiang J.F."/>
            <person name="Wang Q."/>
            <person name="Zhang B."/>
            <person name="Ji P."/>
            <person name="Bell-Sakyi L."/>
            <person name="Cui X.M."/>
            <person name="Yuan T.T."/>
            <person name="Jiang B.G."/>
            <person name="Yang W.F."/>
            <person name="Lam T.T."/>
            <person name="Chang Q.C."/>
            <person name="Ding S.J."/>
            <person name="Wang X.J."/>
            <person name="Zhu J.G."/>
            <person name="Ruan X.D."/>
            <person name="Zhao L."/>
            <person name="Wei J.T."/>
            <person name="Ye R.Z."/>
            <person name="Que T.C."/>
            <person name="Du C.H."/>
            <person name="Zhou Y.H."/>
            <person name="Cheng J.X."/>
            <person name="Dai P.F."/>
            <person name="Guo W.B."/>
            <person name="Han X.H."/>
            <person name="Huang E.J."/>
            <person name="Li L.F."/>
            <person name="Wei W."/>
            <person name="Gao Y.C."/>
            <person name="Liu J.Z."/>
            <person name="Shao H.Z."/>
            <person name="Wang X."/>
            <person name="Wang C.C."/>
            <person name="Yang T.C."/>
            <person name="Huo Q.B."/>
            <person name="Li W."/>
            <person name="Chen H.Y."/>
            <person name="Chen S.E."/>
            <person name="Zhou L.G."/>
            <person name="Ni X.B."/>
            <person name="Tian J.H."/>
            <person name="Sheng Y."/>
            <person name="Liu T."/>
            <person name="Pan Y.S."/>
            <person name="Xia L.Y."/>
            <person name="Li J."/>
            <person name="Zhao F."/>
            <person name="Cao W.C."/>
        </authorList>
    </citation>
    <scope>NUCLEOTIDE SEQUENCE</scope>
    <source>
        <strain evidence="3">Rmic-2018</strain>
    </source>
</reference>
<accession>A0A9J6EQI0</accession>
<feature type="coiled-coil region" evidence="1">
    <location>
        <begin position="102"/>
        <end position="129"/>
    </location>
</feature>
<proteinExistence type="predicted"/>
<protein>
    <submittedName>
        <fullName evidence="3">Uncharacterized protein</fullName>
    </submittedName>
</protein>
<evidence type="ECO:0000313" key="4">
    <source>
        <dbReference type="Proteomes" id="UP000821866"/>
    </source>
</evidence>
<feature type="region of interest" description="Disordered" evidence="2">
    <location>
        <begin position="154"/>
        <end position="200"/>
    </location>
</feature>
<evidence type="ECO:0000256" key="1">
    <source>
        <dbReference type="SAM" id="Coils"/>
    </source>
</evidence>
<keyword evidence="4" id="KW-1185">Reference proteome</keyword>
<keyword evidence="1" id="KW-0175">Coiled coil</keyword>
<evidence type="ECO:0000256" key="2">
    <source>
        <dbReference type="SAM" id="MobiDB-lite"/>
    </source>
</evidence>